<evidence type="ECO:0000313" key="2">
    <source>
        <dbReference type="EMBL" id="MBK7423955.1"/>
    </source>
</evidence>
<feature type="binding site" evidence="1">
    <location>
        <position position="317"/>
    </location>
    <ligand>
        <name>Mg(2+)</name>
        <dbReference type="ChEBI" id="CHEBI:18420"/>
        <label>1</label>
    </ligand>
</feature>
<comment type="cofactor">
    <cofactor evidence="1">
        <name>Mg(2+)</name>
        <dbReference type="ChEBI" id="CHEBI:18420"/>
    </cofactor>
    <text evidence="1">Binds 2 magnesium ions per subunit.</text>
</comment>
<dbReference type="Pfam" id="PF03747">
    <property type="entry name" value="ADP_ribosyl_GH"/>
    <property type="match status" value="1"/>
</dbReference>
<proteinExistence type="predicted"/>
<comment type="caution">
    <text evidence="2">The sequence shown here is derived from an EMBL/GenBank/DDBJ whole genome shotgun (WGS) entry which is preliminary data.</text>
</comment>
<dbReference type="AlphaFoldDB" id="A0A9D7F897"/>
<sequence>MSAPGLLTPAERMRGALWGLFVGDALAMPVHWYYDVAALQRDFGVIRDYQAPRAHHPGSIMALASTGQAGRGSQEGDVVGGVILKGKKQHWGQANRHYHQGMQAGDNTLNLLCVRVLLRTLNATGHYDPADYLRDYVAFMTAPDSHNDTYAESFHRDFFANYARGLPPERCAGAEGHDTASIGGLVGLPPVIFAALQQGDLKTANAAALTQLRLTHRSSKLERYALEFSALLVRLLQGPPGQIAPLACAAAERLGFPAAAVIERIRRQHQSDQAVIGGLLSPACYIEHSFPAALYLAARYPDDIEAALIANTSAGGDNCHRSAVLGAILGAALGVAAIPERWIQGLTAHAALEEEIERFITRFGQECE</sequence>
<dbReference type="PANTHER" id="PTHR16222">
    <property type="entry name" value="ADP-RIBOSYLGLYCOHYDROLASE"/>
    <property type="match status" value="1"/>
</dbReference>
<dbReference type="Proteomes" id="UP000886602">
    <property type="component" value="Unassembled WGS sequence"/>
</dbReference>
<dbReference type="InterPro" id="IPR036705">
    <property type="entry name" value="Ribosyl_crysJ1_sf"/>
</dbReference>
<protein>
    <submittedName>
        <fullName evidence="2">ADP-ribosylglycohydrolase family protein</fullName>
    </submittedName>
</protein>
<dbReference type="InterPro" id="IPR005502">
    <property type="entry name" value="Ribosyl_crysJ1"/>
</dbReference>
<accession>A0A9D7F897</accession>
<dbReference type="InterPro" id="IPR050792">
    <property type="entry name" value="ADP-ribosylglycohydrolase"/>
</dbReference>
<dbReference type="EMBL" id="JADJNC010000020">
    <property type="protein sequence ID" value="MBK7423955.1"/>
    <property type="molecule type" value="Genomic_DNA"/>
</dbReference>
<organism evidence="2 3">
    <name type="scientific">Candidatus Propionivibrio dominans</name>
    <dbReference type="NCBI Taxonomy" id="2954373"/>
    <lineage>
        <taxon>Bacteria</taxon>
        <taxon>Pseudomonadati</taxon>
        <taxon>Pseudomonadota</taxon>
        <taxon>Betaproteobacteria</taxon>
        <taxon>Rhodocyclales</taxon>
        <taxon>Rhodocyclaceae</taxon>
        <taxon>Propionivibrio</taxon>
    </lineage>
</organism>
<dbReference type="GO" id="GO:0046872">
    <property type="term" value="F:metal ion binding"/>
    <property type="evidence" value="ECO:0007669"/>
    <property type="project" value="UniProtKB-KW"/>
</dbReference>
<name>A0A9D7F897_9RHOO</name>
<dbReference type="SUPFAM" id="SSF101478">
    <property type="entry name" value="ADP-ribosylglycohydrolase"/>
    <property type="match status" value="1"/>
</dbReference>
<keyword evidence="1" id="KW-0460">Magnesium</keyword>
<reference evidence="2" key="1">
    <citation type="submission" date="2020-10" db="EMBL/GenBank/DDBJ databases">
        <title>Connecting structure to function with the recovery of over 1000 high-quality activated sludge metagenome-assembled genomes encoding full-length rRNA genes using long-read sequencing.</title>
        <authorList>
            <person name="Singleton C.M."/>
            <person name="Petriglieri F."/>
            <person name="Kristensen J.M."/>
            <person name="Kirkegaard R.H."/>
            <person name="Michaelsen T.Y."/>
            <person name="Andersen M.H."/>
            <person name="Karst S.M."/>
            <person name="Dueholm M.S."/>
            <person name="Nielsen P.H."/>
            <person name="Albertsen M."/>
        </authorList>
    </citation>
    <scope>NUCLEOTIDE SEQUENCE</scope>
    <source>
        <strain evidence="2">EsbW_18-Q3-R4-48_MAXAC.044</strain>
    </source>
</reference>
<gene>
    <name evidence="2" type="ORF">IPJ48_13080</name>
</gene>
<evidence type="ECO:0000313" key="3">
    <source>
        <dbReference type="Proteomes" id="UP000886602"/>
    </source>
</evidence>
<dbReference type="PANTHER" id="PTHR16222:SF34">
    <property type="entry name" value="ADP-RIBOSYLGLYCOHYDROLASE"/>
    <property type="match status" value="1"/>
</dbReference>
<keyword evidence="1" id="KW-0479">Metal-binding</keyword>
<evidence type="ECO:0000256" key="1">
    <source>
        <dbReference type="PIRSR" id="PIRSR605502-1"/>
    </source>
</evidence>
<dbReference type="Gene3D" id="1.10.4080.10">
    <property type="entry name" value="ADP-ribosylation/Crystallin J1"/>
    <property type="match status" value="1"/>
</dbReference>